<protein>
    <submittedName>
        <fullName evidence="1">Uncharacterized protein</fullName>
    </submittedName>
</protein>
<dbReference type="RefSeq" id="WP_345691051.1">
    <property type="nucleotide sequence ID" value="NZ_BAABIT010000001.1"/>
</dbReference>
<sequence>MGASQHYRGPDGTKHAASRDGRAVLAMNTLLHTARWWPGRAACMETSLGAVLAAALFGRRLDWCLPFLDGRS</sequence>
<reference evidence="2" key="1">
    <citation type="journal article" date="2019" name="Int. J. Syst. Evol. Microbiol.">
        <title>The Global Catalogue of Microorganisms (GCM) 10K type strain sequencing project: providing services to taxonomists for standard genome sequencing and annotation.</title>
        <authorList>
            <consortium name="The Broad Institute Genomics Platform"/>
            <consortium name="The Broad Institute Genome Sequencing Center for Infectious Disease"/>
            <person name="Wu L."/>
            <person name="Ma J."/>
        </authorList>
    </citation>
    <scope>NUCLEOTIDE SEQUENCE [LARGE SCALE GENOMIC DNA]</scope>
    <source>
        <strain evidence="2">CGMCC 4.1648</strain>
    </source>
</reference>
<proteinExistence type="predicted"/>
<gene>
    <name evidence="1" type="ORF">ACFPM3_22975</name>
</gene>
<evidence type="ECO:0000313" key="2">
    <source>
        <dbReference type="Proteomes" id="UP001595829"/>
    </source>
</evidence>
<accession>A0ABV9XI86</accession>
<organism evidence="1 2">
    <name type="scientific">Streptomyces coeruleoprunus</name>
    <dbReference type="NCBI Taxonomy" id="285563"/>
    <lineage>
        <taxon>Bacteria</taxon>
        <taxon>Bacillati</taxon>
        <taxon>Actinomycetota</taxon>
        <taxon>Actinomycetes</taxon>
        <taxon>Kitasatosporales</taxon>
        <taxon>Streptomycetaceae</taxon>
        <taxon>Streptomyces</taxon>
    </lineage>
</organism>
<keyword evidence="2" id="KW-1185">Reference proteome</keyword>
<comment type="caution">
    <text evidence="1">The sequence shown here is derived from an EMBL/GenBank/DDBJ whole genome shotgun (WGS) entry which is preliminary data.</text>
</comment>
<evidence type="ECO:0000313" key="1">
    <source>
        <dbReference type="EMBL" id="MFC5024992.1"/>
    </source>
</evidence>
<dbReference type="Proteomes" id="UP001595829">
    <property type="component" value="Unassembled WGS sequence"/>
</dbReference>
<name>A0ABV9XI86_9ACTN</name>
<dbReference type="EMBL" id="JBHSJD010000017">
    <property type="protein sequence ID" value="MFC5024992.1"/>
    <property type="molecule type" value="Genomic_DNA"/>
</dbReference>